<evidence type="ECO:0000256" key="1">
    <source>
        <dbReference type="SAM" id="Phobius"/>
    </source>
</evidence>
<reference evidence="3" key="1">
    <citation type="submission" date="2016-06" db="EMBL/GenBank/DDBJ databases">
        <authorList>
            <person name="Varghese N."/>
            <person name="Submissions Spin"/>
        </authorList>
    </citation>
    <scope>NUCLEOTIDE SEQUENCE [LARGE SCALE GENOMIC DNA]</scope>
    <source>
        <strain evidence="3">DSM 44100</strain>
    </source>
</reference>
<evidence type="ECO:0000313" key="2">
    <source>
        <dbReference type="EMBL" id="SCF48614.1"/>
    </source>
</evidence>
<evidence type="ECO:0000313" key="3">
    <source>
        <dbReference type="Proteomes" id="UP000198797"/>
    </source>
</evidence>
<feature type="transmembrane region" description="Helical" evidence="1">
    <location>
        <begin position="67"/>
        <end position="90"/>
    </location>
</feature>
<accession>A0A1C5AUB3</accession>
<dbReference type="STRING" id="121616.GA0070216_12766"/>
<keyword evidence="3" id="KW-1185">Reference proteome</keyword>
<feature type="transmembrane region" description="Helical" evidence="1">
    <location>
        <begin position="12"/>
        <end position="34"/>
    </location>
</feature>
<keyword evidence="1" id="KW-1133">Transmembrane helix</keyword>
<sequence length="124" mass="13508">MGRRNSRFDHAYLLLMLHWVLCVAGGPATLWLLATAGPGIGVGLLLMLAGQAFWVALAAWRLGRPRLLLFLPTIILTDLLYRVVLVHALVKAIRQPTVDRCVWSSPGRIAHPGASPAVPIRADT</sequence>
<keyword evidence="1" id="KW-0812">Transmembrane</keyword>
<protein>
    <submittedName>
        <fullName evidence="2">Uncharacterized protein</fullName>
    </submittedName>
</protein>
<dbReference type="AlphaFoldDB" id="A0A1C5AUB3"/>
<dbReference type="RefSeq" id="WP_245722850.1">
    <property type="nucleotide sequence ID" value="NZ_FMCU01000027.1"/>
</dbReference>
<dbReference type="EMBL" id="FMCU01000027">
    <property type="protein sequence ID" value="SCF48614.1"/>
    <property type="molecule type" value="Genomic_DNA"/>
</dbReference>
<dbReference type="Proteomes" id="UP000198797">
    <property type="component" value="Unassembled WGS sequence"/>
</dbReference>
<name>A0A1C5AUB3_9ACTN</name>
<proteinExistence type="predicted"/>
<organism evidence="2 3">
    <name type="scientific">Micromonospora matsumotoense</name>
    <dbReference type="NCBI Taxonomy" id="121616"/>
    <lineage>
        <taxon>Bacteria</taxon>
        <taxon>Bacillati</taxon>
        <taxon>Actinomycetota</taxon>
        <taxon>Actinomycetes</taxon>
        <taxon>Micromonosporales</taxon>
        <taxon>Micromonosporaceae</taxon>
        <taxon>Micromonospora</taxon>
    </lineage>
</organism>
<keyword evidence="1" id="KW-0472">Membrane</keyword>
<feature type="transmembrane region" description="Helical" evidence="1">
    <location>
        <begin position="40"/>
        <end position="60"/>
    </location>
</feature>
<gene>
    <name evidence="2" type="ORF">GA0070216_12766</name>
</gene>